<dbReference type="PANTHER" id="PTHR12128:SF28">
    <property type="entry name" value="2-DEHYDRO-3-DEOXY-D-GLUCONATE ALDOLASE YAGE-RELATED"/>
    <property type="match status" value="1"/>
</dbReference>
<dbReference type="Pfam" id="PF00701">
    <property type="entry name" value="DHDPS"/>
    <property type="match status" value="1"/>
</dbReference>
<dbReference type="EC" id="4.1.2.-" evidence="6"/>
<dbReference type="SUPFAM" id="SSF51569">
    <property type="entry name" value="Aldolase"/>
    <property type="match status" value="1"/>
</dbReference>
<evidence type="ECO:0000313" key="6">
    <source>
        <dbReference type="EMBL" id="SUG56358.1"/>
    </source>
</evidence>
<evidence type="ECO:0000256" key="2">
    <source>
        <dbReference type="ARBA" id="ARBA00023270"/>
    </source>
</evidence>
<sequence>MRVVCQRNSGVIFPPVPSIVDEQGELDKAGMARMLDHVIESGADGMLILGSGGEFSQFSSLQRKEIAAFCLHHVDSRVPVLVGIACTGTAETIELGRHAQEHGADGVLVVNPYYVKLSDDARFMHYKNIADALDTPVFLYNFPDLTGQDIGLDVITRLAREVPNIVGIKDTIDNISHTREIINRVHTFRPDFIVFSGYDEYMLDTLLLGGHGGIPATFNFAPDITRGIYQAFQDNDLEQARYFQQQLAKLSPLYALEQPFFGVIKTAIRLCGLDISTAVVAPALPLSDEKTAQVKAILASIHQ</sequence>
<dbReference type="InterPro" id="IPR020625">
    <property type="entry name" value="Schiff_base-form_aldolases_AS"/>
</dbReference>
<dbReference type="InterPro" id="IPR002220">
    <property type="entry name" value="DapA-like"/>
</dbReference>
<feature type="active site" description="Proton donor/acceptor" evidence="4">
    <location>
        <position position="140"/>
    </location>
</feature>
<dbReference type="CDD" id="cd00408">
    <property type="entry name" value="DHDPS-like"/>
    <property type="match status" value="1"/>
</dbReference>
<evidence type="ECO:0000256" key="5">
    <source>
        <dbReference type="PIRSR" id="PIRSR001365-2"/>
    </source>
</evidence>
<gene>
    <name evidence="6" type="primary">yagE</name>
    <name evidence="6" type="ORF">NCTC10060_03535</name>
</gene>
<protein>
    <submittedName>
        <fullName evidence="6">2-keto-3-deoxy-galactonate aldolase</fullName>
        <ecNumber evidence="6">4.1.2.-</ecNumber>
    </submittedName>
</protein>
<keyword evidence="2" id="KW-0704">Schiff base</keyword>
<organism evidence="6 7">
    <name type="scientific">Salmonella diarizonae</name>
    <dbReference type="NCBI Taxonomy" id="59204"/>
    <lineage>
        <taxon>Bacteria</taxon>
        <taxon>Pseudomonadati</taxon>
        <taxon>Pseudomonadota</taxon>
        <taxon>Gammaproteobacteria</taxon>
        <taxon>Enterobacterales</taxon>
        <taxon>Enterobacteriaceae</taxon>
        <taxon>Salmonella</taxon>
    </lineage>
</organism>
<dbReference type="PANTHER" id="PTHR12128">
    <property type="entry name" value="DIHYDRODIPICOLINATE SYNTHASE"/>
    <property type="match status" value="1"/>
</dbReference>
<dbReference type="Gene3D" id="3.20.20.70">
    <property type="entry name" value="Aldolase class I"/>
    <property type="match status" value="1"/>
</dbReference>
<dbReference type="InterPro" id="IPR020624">
    <property type="entry name" value="Schiff_base-form_aldolases_CS"/>
</dbReference>
<evidence type="ECO:0000256" key="4">
    <source>
        <dbReference type="PIRSR" id="PIRSR001365-1"/>
    </source>
</evidence>
<feature type="binding site" evidence="5">
    <location>
        <position position="214"/>
    </location>
    <ligand>
        <name>pyruvate</name>
        <dbReference type="ChEBI" id="CHEBI:15361"/>
    </ligand>
</feature>
<comment type="similarity">
    <text evidence="3">Belongs to the DapA family.</text>
</comment>
<dbReference type="SMART" id="SM01130">
    <property type="entry name" value="DHDPS"/>
    <property type="match status" value="1"/>
</dbReference>
<evidence type="ECO:0000313" key="7">
    <source>
        <dbReference type="Proteomes" id="UP000254633"/>
    </source>
</evidence>
<reference evidence="6 7" key="1">
    <citation type="submission" date="2018-06" db="EMBL/GenBank/DDBJ databases">
        <authorList>
            <consortium name="Pathogen Informatics"/>
            <person name="Doyle S."/>
        </authorList>
    </citation>
    <scope>NUCLEOTIDE SEQUENCE [LARGE SCALE GENOMIC DNA]</scope>
    <source>
        <strain evidence="6 7">NCTC10060</strain>
    </source>
</reference>
<dbReference type="PROSITE" id="PS00666">
    <property type="entry name" value="DHDPS_2"/>
    <property type="match status" value="1"/>
</dbReference>
<name>A0A379U0I7_SALDZ</name>
<dbReference type="Proteomes" id="UP000254633">
    <property type="component" value="Unassembled WGS sequence"/>
</dbReference>
<evidence type="ECO:0000256" key="1">
    <source>
        <dbReference type="ARBA" id="ARBA00023239"/>
    </source>
</evidence>
<proteinExistence type="inferred from homology"/>
<dbReference type="AlphaFoldDB" id="A0A379U0I7"/>
<evidence type="ECO:0000256" key="3">
    <source>
        <dbReference type="PIRNR" id="PIRNR001365"/>
    </source>
</evidence>
<dbReference type="PROSITE" id="PS00665">
    <property type="entry name" value="DHDPS_1"/>
    <property type="match status" value="1"/>
</dbReference>
<dbReference type="PRINTS" id="PR00146">
    <property type="entry name" value="DHPICSNTHASE"/>
</dbReference>
<dbReference type="GO" id="GO:0016829">
    <property type="term" value="F:lyase activity"/>
    <property type="evidence" value="ECO:0007669"/>
    <property type="project" value="UniProtKB-KW"/>
</dbReference>
<accession>A0A379U0I7</accession>
<dbReference type="GO" id="GO:0005829">
    <property type="term" value="C:cytosol"/>
    <property type="evidence" value="ECO:0007669"/>
    <property type="project" value="TreeGrafter"/>
</dbReference>
<dbReference type="InterPro" id="IPR013785">
    <property type="entry name" value="Aldolase_TIM"/>
</dbReference>
<keyword evidence="1 3" id="KW-0456">Lyase</keyword>
<feature type="active site" description="Schiff-base intermediate with substrate" evidence="4">
    <location>
        <position position="169"/>
    </location>
</feature>
<dbReference type="PIRSF" id="PIRSF001365">
    <property type="entry name" value="DHDPS"/>
    <property type="match status" value="1"/>
</dbReference>
<dbReference type="EMBL" id="UGXH01000003">
    <property type="protein sequence ID" value="SUG56358.1"/>
    <property type="molecule type" value="Genomic_DNA"/>
</dbReference>